<dbReference type="EMBL" id="JANPWB010000002">
    <property type="protein sequence ID" value="KAJ1205855.1"/>
    <property type="molecule type" value="Genomic_DNA"/>
</dbReference>
<dbReference type="AlphaFoldDB" id="A0AAV7VYY5"/>
<gene>
    <name evidence="1" type="ORF">NDU88_001280</name>
</gene>
<evidence type="ECO:0000313" key="1">
    <source>
        <dbReference type="EMBL" id="KAJ1205855.1"/>
    </source>
</evidence>
<comment type="caution">
    <text evidence="1">The sequence shown here is derived from an EMBL/GenBank/DDBJ whole genome shotgun (WGS) entry which is preliminary data.</text>
</comment>
<proteinExistence type="predicted"/>
<organism evidence="1 2">
    <name type="scientific">Pleurodeles waltl</name>
    <name type="common">Iberian ribbed newt</name>
    <dbReference type="NCBI Taxonomy" id="8319"/>
    <lineage>
        <taxon>Eukaryota</taxon>
        <taxon>Metazoa</taxon>
        <taxon>Chordata</taxon>
        <taxon>Craniata</taxon>
        <taxon>Vertebrata</taxon>
        <taxon>Euteleostomi</taxon>
        <taxon>Amphibia</taxon>
        <taxon>Batrachia</taxon>
        <taxon>Caudata</taxon>
        <taxon>Salamandroidea</taxon>
        <taxon>Salamandridae</taxon>
        <taxon>Pleurodelinae</taxon>
        <taxon>Pleurodeles</taxon>
    </lineage>
</organism>
<evidence type="ECO:0000313" key="2">
    <source>
        <dbReference type="Proteomes" id="UP001066276"/>
    </source>
</evidence>
<protein>
    <submittedName>
        <fullName evidence="1">Uncharacterized protein</fullName>
    </submittedName>
</protein>
<dbReference type="Proteomes" id="UP001066276">
    <property type="component" value="Chromosome 1_2"/>
</dbReference>
<name>A0AAV7VYY5_PLEWA</name>
<sequence length="151" mass="17204">MFSSPPRDCIPADRGWQPAALDMSKTQKKKRAMTNAKASEIEASWSAGVLKDRHPGWKFHTTFEPDVWRVEKVEGTMMTTVIGGRRVTRNVLWLQKVVQNNGVRYSRDPEEAHSPDLRPSRLFPLKKGYGPKCIGIFKHVYMGLTSQSEDM</sequence>
<accession>A0AAV7VYY5</accession>
<reference evidence="1" key="1">
    <citation type="journal article" date="2022" name="bioRxiv">
        <title>Sequencing and chromosome-scale assembly of the giantPleurodeles waltlgenome.</title>
        <authorList>
            <person name="Brown T."/>
            <person name="Elewa A."/>
            <person name="Iarovenko S."/>
            <person name="Subramanian E."/>
            <person name="Araus A.J."/>
            <person name="Petzold A."/>
            <person name="Susuki M."/>
            <person name="Suzuki K.-i.T."/>
            <person name="Hayashi T."/>
            <person name="Toyoda A."/>
            <person name="Oliveira C."/>
            <person name="Osipova E."/>
            <person name="Leigh N.D."/>
            <person name="Simon A."/>
            <person name="Yun M.H."/>
        </authorList>
    </citation>
    <scope>NUCLEOTIDE SEQUENCE</scope>
    <source>
        <strain evidence="1">20211129_DDA</strain>
        <tissue evidence="1">Liver</tissue>
    </source>
</reference>
<keyword evidence="2" id="KW-1185">Reference proteome</keyword>